<dbReference type="CDD" id="cd13441">
    <property type="entry name" value="CamS_repeat_1"/>
    <property type="match status" value="1"/>
</dbReference>
<dbReference type="KEGG" id="lje:BUE77_07215"/>
<dbReference type="AlphaFoldDB" id="A0A5N1IBR0"/>
<name>A0A5N1IBR0_LACJE</name>
<reference evidence="2 3" key="1">
    <citation type="submission" date="2019-09" db="EMBL/GenBank/DDBJ databases">
        <title>Draft genome sequence assemblies of isolates from the urinary tract.</title>
        <authorList>
            <person name="Mores C.R."/>
            <person name="Putonti C."/>
            <person name="Wolfe A.J."/>
        </authorList>
    </citation>
    <scope>NUCLEOTIDE SEQUENCE [LARGE SCALE GENOMIC DNA]</scope>
    <source>
        <strain evidence="2 3">UMB246</strain>
    </source>
</reference>
<evidence type="ECO:0000313" key="3">
    <source>
        <dbReference type="Proteomes" id="UP000327236"/>
    </source>
</evidence>
<dbReference type="InterPro" id="IPR011426">
    <property type="entry name" value="CamS"/>
</dbReference>
<comment type="caution">
    <text evidence="2">The sequence shown here is derived from an EMBL/GenBank/DDBJ whole genome shotgun (WGS) entry which is preliminary data.</text>
</comment>
<keyword evidence="1" id="KW-0732">Signal</keyword>
<proteinExistence type="predicted"/>
<dbReference type="Gene3D" id="3.10.570.10">
    <property type="entry name" value="sex pheromone staph- cam373 precursor domain"/>
    <property type="match status" value="1"/>
</dbReference>
<gene>
    <name evidence="2" type="ORF">F6H94_05375</name>
</gene>
<feature type="chain" id="PRO_5039371948" evidence="1">
    <location>
        <begin position="21"/>
        <end position="382"/>
    </location>
</feature>
<evidence type="ECO:0000313" key="2">
    <source>
        <dbReference type="EMBL" id="KAA9322344.1"/>
    </source>
</evidence>
<dbReference type="OrthoDB" id="9795361at2"/>
<dbReference type="PROSITE" id="PS51257">
    <property type="entry name" value="PROKAR_LIPOPROTEIN"/>
    <property type="match status" value="1"/>
</dbReference>
<protein>
    <submittedName>
        <fullName evidence="2">CamS family sex pheromone protein</fullName>
    </submittedName>
</protein>
<evidence type="ECO:0000256" key="1">
    <source>
        <dbReference type="SAM" id="SignalP"/>
    </source>
</evidence>
<dbReference type="EMBL" id="VYWW01000020">
    <property type="protein sequence ID" value="KAA9322344.1"/>
    <property type="molecule type" value="Genomic_DNA"/>
</dbReference>
<accession>A0A5N1IBR0</accession>
<dbReference type="Proteomes" id="UP000327236">
    <property type="component" value="Unassembled WGS sequence"/>
</dbReference>
<dbReference type="PIRSF" id="PIRSF012509">
    <property type="entry name" value="CamS"/>
    <property type="match status" value="1"/>
</dbReference>
<organism evidence="2 3">
    <name type="scientific">Lactobacillus jensenii</name>
    <dbReference type="NCBI Taxonomy" id="109790"/>
    <lineage>
        <taxon>Bacteria</taxon>
        <taxon>Bacillati</taxon>
        <taxon>Bacillota</taxon>
        <taxon>Bacilli</taxon>
        <taxon>Lactobacillales</taxon>
        <taxon>Lactobacillaceae</taxon>
        <taxon>Lactobacillus</taxon>
    </lineage>
</organism>
<dbReference type="CDD" id="cd13440">
    <property type="entry name" value="CamS_repeat_2"/>
    <property type="match status" value="1"/>
</dbReference>
<sequence length="382" mass="41537">MIVKKFLQVTLLASSMLILAGCGRLGDSDLANNATTTNNKTKKYQTTSTNGGYTVLLKNGKYVTSSTSGLTSSDIDNTVDSVALERGLVSLDKNVFSTSKYVFQEGQKLSSSTISSWLMRESKSYPDGLNPKNNGKTGETTRNPVILNQILEQDFLTGSGANYKLSGISLGLALNSVDYYQKKSGGPQYSSSISRAKQEAYGKETADKIVARLRKKKGMKNIPIMISLFSKTSQDSLVGGTFFAYGVAEGNSSKITNWKSVSEKSQVLPTVNNESPVNSDDASAFNSFKSAIENYFPNLSGVVATVRYQDGKLTQENIQITTQFYGYVQIQSFARLVQSEAKKYLAKDVPIEIKISSVNDVQAVVYKNSGDDSYSSHIYGGQ</sequence>
<feature type="signal peptide" evidence="1">
    <location>
        <begin position="1"/>
        <end position="20"/>
    </location>
</feature>
<dbReference type="Pfam" id="PF07537">
    <property type="entry name" value="CamS"/>
    <property type="match status" value="1"/>
</dbReference>